<proteinExistence type="predicted"/>
<gene>
    <name evidence="1" type="ORF">KP79_PYT25556</name>
</gene>
<dbReference type="EMBL" id="NEDP02001955">
    <property type="protein sequence ID" value="OWF52115.1"/>
    <property type="molecule type" value="Genomic_DNA"/>
</dbReference>
<accession>A0A210QTR5</accession>
<reference evidence="1 2" key="1">
    <citation type="journal article" date="2017" name="Nat. Ecol. Evol.">
        <title>Scallop genome provides insights into evolution of bilaterian karyotype and development.</title>
        <authorList>
            <person name="Wang S."/>
            <person name="Zhang J."/>
            <person name="Jiao W."/>
            <person name="Li J."/>
            <person name="Xun X."/>
            <person name="Sun Y."/>
            <person name="Guo X."/>
            <person name="Huan P."/>
            <person name="Dong B."/>
            <person name="Zhang L."/>
            <person name="Hu X."/>
            <person name="Sun X."/>
            <person name="Wang J."/>
            <person name="Zhao C."/>
            <person name="Wang Y."/>
            <person name="Wang D."/>
            <person name="Huang X."/>
            <person name="Wang R."/>
            <person name="Lv J."/>
            <person name="Li Y."/>
            <person name="Zhang Z."/>
            <person name="Liu B."/>
            <person name="Lu W."/>
            <person name="Hui Y."/>
            <person name="Liang J."/>
            <person name="Zhou Z."/>
            <person name="Hou R."/>
            <person name="Li X."/>
            <person name="Liu Y."/>
            <person name="Li H."/>
            <person name="Ning X."/>
            <person name="Lin Y."/>
            <person name="Zhao L."/>
            <person name="Xing Q."/>
            <person name="Dou J."/>
            <person name="Li Y."/>
            <person name="Mao J."/>
            <person name="Guo H."/>
            <person name="Dou H."/>
            <person name="Li T."/>
            <person name="Mu C."/>
            <person name="Jiang W."/>
            <person name="Fu Q."/>
            <person name="Fu X."/>
            <person name="Miao Y."/>
            <person name="Liu J."/>
            <person name="Yu Q."/>
            <person name="Li R."/>
            <person name="Liao H."/>
            <person name="Li X."/>
            <person name="Kong Y."/>
            <person name="Jiang Z."/>
            <person name="Chourrout D."/>
            <person name="Li R."/>
            <person name="Bao Z."/>
        </authorList>
    </citation>
    <scope>NUCLEOTIDE SEQUENCE [LARGE SCALE GENOMIC DNA]</scope>
    <source>
        <strain evidence="1 2">PY_sf001</strain>
    </source>
</reference>
<evidence type="ECO:0000313" key="1">
    <source>
        <dbReference type="EMBL" id="OWF52115.1"/>
    </source>
</evidence>
<evidence type="ECO:0000313" key="2">
    <source>
        <dbReference type="Proteomes" id="UP000242188"/>
    </source>
</evidence>
<organism evidence="1 2">
    <name type="scientific">Mizuhopecten yessoensis</name>
    <name type="common">Japanese scallop</name>
    <name type="synonym">Patinopecten yessoensis</name>
    <dbReference type="NCBI Taxonomy" id="6573"/>
    <lineage>
        <taxon>Eukaryota</taxon>
        <taxon>Metazoa</taxon>
        <taxon>Spiralia</taxon>
        <taxon>Lophotrochozoa</taxon>
        <taxon>Mollusca</taxon>
        <taxon>Bivalvia</taxon>
        <taxon>Autobranchia</taxon>
        <taxon>Pteriomorphia</taxon>
        <taxon>Pectinida</taxon>
        <taxon>Pectinoidea</taxon>
        <taxon>Pectinidae</taxon>
        <taxon>Mizuhopecten</taxon>
    </lineage>
</organism>
<keyword evidence="2" id="KW-1185">Reference proteome</keyword>
<dbReference type="AlphaFoldDB" id="A0A210QTR5"/>
<protein>
    <submittedName>
        <fullName evidence="1">Uncharacterized protein</fullName>
    </submittedName>
</protein>
<comment type="caution">
    <text evidence="1">The sequence shown here is derived from an EMBL/GenBank/DDBJ whole genome shotgun (WGS) entry which is preliminary data.</text>
</comment>
<dbReference type="Proteomes" id="UP000242188">
    <property type="component" value="Unassembled WGS sequence"/>
</dbReference>
<name>A0A210QTR5_MIZYE</name>
<sequence length="65" mass="7242">MAMKCKSGSIIEFVDELQKQLAPFAKCYTGSGCQLDDPKNKERTMMMVSLSVLMLRTGAHDIDTQ</sequence>